<keyword evidence="1" id="KW-0436">Ligase</keyword>
<dbReference type="GO" id="GO:0016874">
    <property type="term" value="F:ligase activity"/>
    <property type="evidence" value="ECO:0007669"/>
    <property type="project" value="UniProtKB-KW"/>
</dbReference>
<dbReference type="PANTHER" id="PTHR45751">
    <property type="entry name" value="COPINE FAMILY PROTEIN 1"/>
    <property type="match status" value="1"/>
</dbReference>
<evidence type="ECO:0000313" key="2">
    <source>
        <dbReference type="Proteomes" id="UP001152795"/>
    </source>
</evidence>
<dbReference type="EMBL" id="CACRXK020001934">
    <property type="protein sequence ID" value="CAB3991877.1"/>
    <property type="molecule type" value="Genomic_DNA"/>
</dbReference>
<organism evidence="1 2">
    <name type="scientific">Paramuricea clavata</name>
    <name type="common">Red gorgonian</name>
    <name type="synonym">Violescent sea-whip</name>
    <dbReference type="NCBI Taxonomy" id="317549"/>
    <lineage>
        <taxon>Eukaryota</taxon>
        <taxon>Metazoa</taxon>
        <taxon>Cnidaria</taxon>
        <taxon>Anthozoa</taxon>
        <taxon>Octocorallia</taxon>
        <taxon>Malacalcyonacea</taxon>
        <taxon>Plexauridae</taxon>
        <taxon>Paramuricea</taxon>
    </lineage>
</organism>
<dbReference type="Proteomes" id="UP001152795">
    <property type="component" value="Unassembled WGS sequence"/>
</dbReference>
<dbReference type="AlphaFoldDB" id="A0A7D9HSN0"/>
<dbReference type="GO" id="GO:0016567">
    <property type="term" value="P:protein ubiquitination"/>
    <property type="evidence" value="ECO:0007669"/>
    <property type="project" value="TreeGrafter"/>
</dbReference>
<dbReference type="InterPro" id="IPR052079">
    <property type="entry name" value="E3_ligase/Copine_domain"/>
</dbReference>
<accession>A0A7D9HSN0</accession>
<keyword evidence="2" id="KW-1185">Reference proteome</keyword>
<dbReference type="GO" id="GO:0005634">
    <property type="term" value="C:nucleus"/>
    <property type="evidence" value="ECO:0007669"/>
    <property type="project" value="TreeGrafter"/>
</dbReference>
<dbReference type="Pfam" id="PF07002">
    <property type="entry name" value="Copine"/>
    <property type="match status" value="1"/>
</dbReference>
<proteinExistence type="predicted"/>
<comment type="caution">
    <text evidence="1">The sequence shown here is derived from an EMBL/GenBank/DDBJ whole genome shotgun (WGS) entry which is preliminary data.</text>
</comment>
<sequence length="331" mass="36927">ANGHDMDKFDQLESLRFRSQNSANYGLQYHIYESKSFLSKPAVNFPILASAASAPSLRLPTGAVTFDAIVNEFLNLKEISCAIRKAGLQKCQLILGIDFTASNEWQGRRTFSRKSLHAISEKVDEYNPYQKVISILGQTLEPLDDDNLIPAFGFGDSITKDKDVFSLSESGKMNKPSCNGFQEVLSCYKEVVRRIVMSGPTNFVPIINKAIEIVKMTGEYHILVIIADGQVSDEHDQATRAAIVAASWYPLSIILVGVGDGPWCIMNKYDDKLPGRQFDNFQFVDYHSVTKKAWRSELTFAVHALMEIPDQYKAIRALGLLDTIQSDSGIE</sequence>
<dbReference type="OrthoDB" id="5855668at2759"/>
<dbReference type="InterPro" id="IPR036465">
    <property type="entry name" value="vWFA_dom_sf"/>
</dbReference>
<dbReference type="SMART" id="SM00327">
    <property type="entry name" value="VWA"/>
    <property type="match status" value="1"/>
</dbReference>
<dbReference type="PANTHER" id="PTHR45751:SF53">
    <property type="entry name" value="VWFA DOMAIN-CONTAINING PROTEIN"/>
    <property type="match status" value="1"/>
</dbReference>
<reference evidence="1" key="1">
    <citation type="submission" date="2020-04" db="EMBL/GenBank/DDBJ databases">
        <authorList>
            <person name="Alioto T."/>
            <person name="Alioto T."/>
            <person name="Gomez Garrido J."/>
        </authorList>
    </citation>
    <scope>NUCLEOTIDE SEQUENCE</scope>
    <source>
        <strain evidence="1">A484AB</strain>
    </source>
</reference>
<protein>
    <submittedName>
        <fullName evidence="1">E3 ubiquitin- ligase RGLG4-like</fullName>
    </submittedName>
</protein>
<name>A0A7D9HSN0_PARCT</name>
<feature type="non-terminal residue" evidence="1">
    <location>
        <position position="1"/>
    </location>
</feature>
<dbReference type="InterPro" id="IPR002035">
    <property type="entry name" value="VWF_A"/>
</dbReference>
<dbReference type="SUPFAM" id="SSF53300">
    <property type="entry name" value="vWA-like"/>
    <property type="match status" value="1"/>
</dbReference>
<evidence type="ECO:0000313" key="1">
    <source>
        <dbReference type="EMBL" id="CAB3991877.1"/>
    </source>
</evidence>
<dbReference type="GO" id="GO:0004842">
    <property type="term" value="F:ubiquitin-protein transferase activity"/>
    <property type="evidence" value="ECO:0007669"/>
    <property type="project" value="TreeGrafter"/>
</dbReference>
<dbReference type="InterPro" id="IPR010734">
    <property type="entry name" value="Copine_C"/>
</dbReference>
<gene>
    <name evidence="1" type="ORF">PACLA_8A048006</name>
</gene>